<reference evidence="2 3" key="1">
    <citation type="submission" date="2020-08" db="EMBL/GenBank/DDBJ databases">
        <title>Sequencing the genomes of 1000 actinobacteria strains.</title>
        <authorList>
            <person name="Klenk H.-P."/>
        </authorList>
    </citation>
    <scope>NUCLEOTIDE SEQUENCE [LARGE SCALE GENOMIC DNA]</scope>
    <source>
        <strain evidence="2 3">DSM 24823</strain>
    </source>
</reference>
<dbReference type="PANTHER" id="PTHR43685">
    <property type="entry name" value="GLYCOSYLTRANSFERASE"/>
    <property type="match status" value="1"/>
</dbReference>
<dbReference type="InterPro" id="IPR029044">
    <property type="entry name" value="Nucleotide-diphossugar_trans"/>
</dbReference>
<organism evidence="2 3">
    <name type="scientific">Microbacterium ginsengiterrae</name>
    <dbReference type="NCBI Taxonomy" id="546115"/>
    <lineage>
        <taxon>Bacteria</taxon>
        <taxon>Bacillati</taxon>
        <taxon>Actinomycetota</taxon>
        <taxon>Actinomycetes</taxon>
        <taxon>Micrococcales</taxon>
        <taxon>Microbacteriaceae</taxon>
        <taxon>Microbacterium</taxon>
    </lineage>
</organism>
<dbReference type="RefSeq" id="WP_184283260.1">
    <property type="nucleotide sequence ID" value="NZ_BAAAPG010000001.1"/>
</dbReference>
<dbReference type="AlphaFoldDB" id="A0A7W9FDD5"/>
<dbReference type="CDD" id="cd00761">
    <property type="entry name" value="Glyco_tranf_GTA_type"/>
    <property type="match status" value="1"/>
</dbReference>
<dbReference type="EMBL" id="JACHMU010000001">
    <property type="protein sequence ID" value="MBB5743398.1"/>
    <property type="molecule type" value="Genomic_DNA"/>
</dbReference>
<dbReference type="Proteomes" id="UP000517712">
    <property type="component" value="Unassembled WGS sequence"/>
</dbReference>
<evidence type="ECO:0000313" key="3">
    <source>
        <dbReference type="Proteomes" id="UP000517712"/>
    </source>
</evidence>
<evidence type="ECO:0000313" key="2">
    <source>
        <dbReference type="EMBL" id="MBB5743398.1"/>
    </source>
</evidence>
<gene>
    <name evidence="2" type="ORF">HD600_001895</name>
</gene>
<dbReference type="Pfam" id="PF00535">
    <property type="entry name" value="Glycos_transf_2"/>
    <property type="match status" value="1"/>
</dbReference>
<dbReference type="InterPro" id="IPR001173">
    <property type="entry name" value="Glyco_trans_2-like"/>
</dbReference>
<name>A0A7W9FDD5_9MICO</name>
<feature type="domain" description="Glycosyltransferase 2-like" evidence="1">
    <location>
        <begin position="4"/>
        <end position="107"/>
    </location>
</feature>
<evidence type="ECO:0000259" key="1">
    <source>
        <dbReference type="Pfam" id="PF00535"/>
    </source>
</evidence>
<proteinExistence type="predicted"/>
<dbReference type="InterPro" id="IPR050834">
    <property type="entry name" value="Glycosyltransf_2"/>
</dbReference>
<dbReference type="SUPFAM" id="SSF53448">
    <property type="entry name" value="Nucleotide-diphospho-sugar transferases"/>
    <property type="match status" value="1"/>
</dbReference>
<sequence length="311" mass="33879">MLVSVVIPTTGRSSLDRAIESVNGQTFPRQDIEIVIVIDAPEPTPATTPVRNPLLTPQDQVVYTGGVRNGGYARQLGTAKARGEWIAYLDDDDQWESQKLELQLAAVPVDSPPVLVTGKVVEVSNSGSVTDAIPAQAYASGPVEDYLFRRRGPVAGRASIFTSTILLPRDLAEEVGWQTDLPRHQDWDFLVRAQRAGAKVIQVEASVARIAVGSPGSISAGARWRESLKWVQDVSADWSATTAVDFVAGQTLRYALQARSLSGIRACVVFALRRRRWPSVQSLSLGLAGAIPRSILERGFFILSRRREATH</sequence>
<protein>
    <recommendedName>
        <fullName evidence="1">Glycosyltransferase 2-like domain-containing protein</fullName>
    </recommendedName>
</protein>
<dbReference type="PANTHER" id="PTHR43685:SF2">
    <property type="entry name" value="GLYCOSYLTRANSFERASE 2-LIKE DOMAIN-CONTAINING PROTEIN"/>
    <property type="match status" value="1"/>
</dbReference>
<keyword evidence="3" id="KW-1185">Reference proteome</keyword>
<dbReference type="Gene3D" id="3.90.550.10">
    <property type="entry name" value="Spore Coat Polysaccharide Biosynthesis Protein SpsA, Chain A"/>
    <property type="match status" value="1"/>
</dbReference>
<accession>A0A7W9FDD5</accession>
<comment type="caution">
    <text evidence="2">The sequence shown here is derived from an EMBL/GenBank/DDBJ whole genome shotgun (WGS) entry which is preliminary data.</text>
</comment>